<organism evidence="2 3">
    <name type="scientific">Dermatophagoides pteronyssinus</name>
    <name type="common">European house dust mite</name>
    <dbReference type="NCBI Taxonomy" id="6956"/>
    <lineage>
        <taxon>Eukaryota</taxon>
        <taxon>Metazoa</taxon>
        <taxon>Ecdysozoa</taxon>
        <taxon>Arthropoda</taxon>
        <taxon>Chelicerata</taxon>
        <taxon>Arachnida</taxon>
        <taxon>Acari</taxon>
        <taxon>Acariformes</taxon>
        <taxon>Sarcoptiformes</taxon>
        <taxon>Astigmata</taxon>
        <taxon>Psoroptidia</taxon>
        <taxon>Analgoidea</taxon>
        <taxon>Pyroglyphidae</taxon>
        <taxon>Dermatophagoidinae</taxon>
        <taxon>Dermatophagoides</taxon>
    </lineage>
</organism>
<evidence type="ECO:0000313" key="3">
    <source>
        <dbReference type="Proteomes" id="UP000887458"/>
    </source>
</evidence>
<keyword evidence="1" id="KW-0472">Membrane</keyword>
<dbReference type="Proteomes" id="UP000887458">
    <property type="component" value="Unassembled WGS sequence"/>
</dbReference>
<feature type="transmembrane region" description="Helical" evidence="1">
    <location>
        <begin position="25"/>
        <end position="45"/>
    </location>
</feature>
<accession>A0ABQ8IY90</accession>
<keyword evidence="1" id="KW-0812">Transmembrane</keyword>
<reference evidence="2 3" key="1">
    <citation type="journal article" date="2018" name="J. Allergy Clin. Immunol.">
        <title>High-quality assembly of Dermatophagoides pteronyssinus genome and transcriptome reveals a wide range of novel allergens.</title>
        <authorList>
            <person name="Liu X.Y."/>
            <person name="Yang K.Y."/>
            <person name="Wang M.Q."/>
            <person name="Kwok J.S."/>
            <person name="Zeng X."/>
            <person name="Yang Z."/>
            <person name="Xiao X.J."/>
            <person name="Lau C.P."/>
            <person name="Li Y."/>
            <person name="Huang Z.M."/>
            <person name="Ba J.G."/>
            <person name="Yim A.K."/>
            <person name="Ouyang C.Y."/>
            <person name="Ngai S.M."/>
            <person name="Chan T.F."/>
            <person name="Leung E.L."/>
            <person name="Liu L."/>
            <person name="Liu Z.G."/>
            <person name="Tsui S.K."/>
        </authorList>
    </citation>
    <scope>NUCLEOTIDE SEQUENCE [LARGE SCALE GENOMIC DNA]</scope>
    <source>
        <strain evidence="2">Derp</strain>
    </source>
</reference>
<proteinExistence type="predicted"/>
<protein>
    <recommendedName>
        <fullName evidence="4">Transmembrane protein</fullName>
    </recommendedName>
</protein>
<sequence length="104" mass="12302">MQKEKKIQQVNQNRQIMCSATEKKGCMICGALNFFFVLIVTFAVVNQDTYPCQNNNFELSYDHHHHQNLNKAPYPSSNHHQYKIHLKPNRTTEQQQQHCEEKKT</sequence>
<keyword evidence="1" id="KW-1133">Transmembrane helix</keyword>
<dbReference type="EMBL" id="NJHN03000099">
    <property type="protein sequence ID" value="KAH9415273.1"/>
    <property type="molecule type" value="Genomic_DNA"/>
</dbReference>
<comment type="caution">
    <text evidence="2">The sequence shown here is derived from an EMBL/GenBank/DDBJ whole genome shotgun (WGS) entry which is preliminary data.</text>
</comment>
<evidence type="ECO:0000313" key="2">
    <source>
        <dbReference type="EMBL" id="KAH9415273.1"/>
    </source>
</evidence>
<evidence type="ECO:0008006" key="4">
    <source>
        <dbReference type="Google" id="ProtNLM"/>
    </source>
</evidence>
<evidence type="ECO:0000256" key="1">
    <source>
        <dbReference type="SAM" id="Phobius"/>
    </source>
</evidence>
<name>A0ABQ8IY90_DERPT</name>
<gene>
    <name evidence="2" type="ORF">DERP_006367</name>
</gene>
<reference evidence="2 3" key="2">
    <citation type="journal article" date="2022" name="Mol. Biol. Evol.">
        <title>Comparative Genomics Reveals Insights into the Divergent Evolution of Astigmatic Mites and Household Pest Adaptations.</title>
        <authorList>
            <person name="Xiong Q."/>
            <person name="Wan A.T."/>
            <person name="Liu X."/>
            <person name="Fung C.S."/>
            <person name="Xiao X."/>
            <person name="Malainual N."/>
            <person name="Hou J."/>
            <person name="Wang L."/>
            <person name="Wang M."/>
            <person name="Yang K.Y."/>
            <person name="Cui Y."/>
            <person name="Leung E.L."/>
            <person name="Nong W."/>
            <person name="Shin S.K."/>
            <person name="Au S.W."/>
            <person name="Jeong K.Y."/>
            <person name="Chew F.T."/>
            <person name="Hui J.H."/>
            <person name="Leung T.F."/>
            <person name="Tungtrongchitr A."/>
            <person name="Zhong N."/>
            <person name="Liu Z."/>
            <person name="Tsui S.K."/>
        </authorList>
    </citation>
    <scope>NUCLEOTIDE SEQUENCE [LARGE SCALE GENOMIC DNA]</scope>
    <source>
        <strain evidence="2">Derp</strain>
    </source>
</reference>
<keyword evidence="3" id="KW-1185">Reference proteome</keyword>